<keyword evidence="6" id="KW-0479">Metal-binding</keyword>
<evidence type="ECO:0000256" key="1">
    <source>
        <dbReference type="ARBA" id="ARBA00001400"/>
    </source>
</evidence>
<dbReference type="NCBIfam" id="TIGR00758">
    <property type="entry name" value="UDG_fam4"/>
    <property type="match status" value="1"/>
</dbReference>
<dbReference type="CDD" id="cd10030">
    <property type="entry name" value="UDG-F4_TTUDGA_SPO1dp_like"/>
    <property type="match status" value="1"/>
</dbReference>
<keyword evidence="10" id="KW-0411">Iron-sulfur</keyword>
<dbReference type="Proteomes" id="UP000177126">
    <property type="component" value="Unassembled WGS sequence"/>
</dbReference>
<dbReference type="AlphaFoldDB" id="A0A1G2FSW6"/>
<evidence type="ECO:0000256" key="4">
    <source>
        <dbReference type="ARBA" id="ARBA00019403"/>
    </source>
</evidence>
<evidence type="ECO:0000313" key="14">
    <source>
        <dbReference type="Proteomes" id="UP000177126"/>
    </source>
</evidence>
<comment type="catalytic activity">
    <reaction evidence="1">
        <text>Hydrolyzes single-stranded DNA or mismatched double-stranded DNA and polynucleotides, releasing free uracil.</text>
        <dbReference type="EC" id="3.2.2.27"/>
    </reaction>
</comment>
<dbReference type="GO" id="GO:0006281">
    <property type="term" value="P:DNA repair"/>
    <property type="evidence" value="ECO:0007669"/>
    <property type="project" value="UniProtKB-KW"/>
</dbReference>
<sequence>MDLSQKDNLLLAIKEEVIACQKCELYKTRILPVVGQGNHDAEIMFIGEAPGASEDKTGVPFCGSAGQVLNQLLASVGIKREEVYIANILKDRPPGNREPAAEDIAACTPYLLRQIAAIEPKIIATLGNYATHFILEKFGVAESSLGISRLRGKKLAARDPLTQKSYIIIPLYHPAVAVYNSQQLDTLKEDFQILALQLKET</sequence>
<dbReference type="InterPro" id="IPR005122">
    <property type="entry name" value="Uracil-DNA_glycosylase-like"/>
</dbReference>
<dbReference type="EMBL" id="MHNF01000018">
    <property type="protein sequence ID" value="OGZ41166.1"/>
    <property type="molecule type" value="Genomic_DNA"/>
</dbReference>
<keyword evidence="5" id="KW-0004">4Fe-4S</keyword>
<dbReference type="GO" id="GO:0004844">
    <property type="term" value="F:uracil DNA N-glycosylase activity"/>
    <property type="evidence" value="ECO:0007669"/>
    <property type="project" value="UniProtKB-EC"/>
</dbReference>
<keyword evidence="7" id="KW-0227">DNA damage</keyword>
<proteinExistence type="inferred from homology"/>
<evidence type="ECO:0000256" key="6">
    <source>
        <dbReference type="ARBA" id="ARBA00022723"/>
    </source>
</evidence>
<evidence type="ECO:0000256" key="8">
    <source>
        <dbReference type="ARBA" id="ARBA00022801"/>
    </source>
</evidence>
<keyword evidence="8" id="KW-0378">Hydrolase</keyword>
<dbReference type="Pfam" id="PF03167">
    <property type="entry name" value="UDG"/>
    <property type="match status" value="1"/>
</dbReference>
<dbReference type="SMART" id="SM00986">
    <property type="entry name" value="UDG"/>
    <property type="match status" value="1"/>
</dbReference>
<evidence type="ECO:0000256" key="7">
    <source>
        <dbReference type="ARBA" id="ARBA00022763"/>
    </source>
</evidence>
<dbReference type="SMART" id="SM00987">
    <property type="entry name" value="UreE_C"/>
    <property type="match status" value="1"/>
</dbReference>
<feature type="domain" description="Uracil-DNA glycosylase-like" evidence="12">
    <location>
        <begin position="34"/>
        <end position="192"/>
    </location>
</feature>
<dbReference type="GO" id="GO:0046872">
    <property type="term" value="F:metal ion binding"/>
    <property type="evidence" value="ECO:0007669"/>
    <property type="project" value="UniProtKB-KW"/>
</dbReference>
<evidence type="ECO:0000256" key="3">
    <source>
        <dbReference type="ARBA" id="ARBA00012030"/>
    </source>
</evidence>
<gene>
    <name evidence="13" type="ORF">A3B04_00065</name>
</gene>
<dbReference type="EC" id="3.2.2.27" evidence="3"/>
<dbReference type="Gene3D" id="3.40.470.10">
    <property type="entry name" value="Uracil-DNA glycosylase-like domain"/>
    <property type="match status" value="1"/>
</dbReference>
<keyword evidence="11" id="KW-0234">DNA repair</keyword>
<dbReference type="SUPFAM" id="SSF52141">
    <property type="entry name" value="Uracil-DNA glycosylase-like"/>
    <property type="match status" value="1"/>
</dbReference>
<dbReference type="InterPro" id="IPR051536">
    <property type="entry name" value="UDG_Type-4/5"/>
</dbReference>
<dbReference type="GO" id="GO:0051539">
    <property type="term" value="F:4 iron, 4 sulfur cluster binding"/>
    <property type="evidence" value="ECO:0007669"/>
    <property type="project" value="UniProtKB-KW"/>
</dbReference>
<dbReference type="PANTHER" id="PTHR33693:SF1">
    <property type="entry name" value="TYPE-4 URACIL-DNA GLYCOSYLASE"/>
    <property type="match status" value="1"/>
</dbReference>
<comment type="similarity">
    <text evidence="2">Belongs to the uracil-DNA glycosylase (UDG) superfamily. Type 4 (UDGa) family.</text>
</comment>
<dbReference type="InterPro" id="IPR005273">
    <property type="entry name" value="Ura-DNA_glyco_family4"/>
</dbReference>
<name>A0A1G2FSW6_9BACT</name>
<evidence type="ECO:0000256" key="10">
    <source>
        <dbReference type="ARBA" id="ARBA00023014"/>
    </source>
</evidence>
<comment type="caution">
    <text evidence="13">The sequence shown here is derived from an EMBL/GenBank/DDBJ whole genome shotgun (WGS) entry which is preliminary data.</text>
</comment>
<organism evidence="13 14">
    <name type="scientific">Candidatus Portnoybacteria bacterium RIFCSPLOWO2_02_FULL_39_11</name>
    <dbReference type="NCBI Taxonomy" id="1802001"/>
    <lineage>
        <taxon>Bacteria</taxon>
        <taxon>Candidatus Portnoyibacteriota</taxon>
    </lineage>
</organism>
<protein>
    <recommendedName>
        <fullName evidence="4">Type-4 uracil-DNA glycosylase</fullName>
        <ecNumber evidence="3">3.2.2.27</ecNumber>
    </recommendedName>
</protein>
<evidence type="ECO:0000313" key="13">
    <source>
        <dbReference type="EMBL" id="OGZ41166.1"/>
    </source>
</evidence>
<evidence type="ECO:0000256" key="2">
    <source>
        <dbReference type="ARBA" id="ARBA00006521"/>
    </source>
</evidence>
<reference evidence="13 14" key="1">
    <citation type="journal article" date="2016" name="Nat. Commun.">
        <title>Thousands of microbial genomes shed light on interconnected biogeochemical processes in an aquifer system.</title>
        <authorList>
            <person name="Anantharaman K."/>
            <person name="Brown C.T."/>
            <person name="Hug L.A."/>
            <person name="Sharon I."/>
            <person name="Castelle C.J."/>
            <person name="Probst A.J."/>
            <person name="Thomas B.C."/>
            <person name="Singh A."/>
            <person name="Wilkins M.J."/>
            <person name="Karaoz U."/>
            <person name="Brodie E.L."/>
            <person name="Williams K.H."/>
            <person name="Hubbard S.S."/>
            <person name="Banfield J.F."/>
        </authorList>
    </citation>
    <scope>NUCLEOTIDE SEQUENCE [LARGE SCALE GENOMIC DNA]</scope>
</reference>
<dbReference type="PANTHER" id="PTHR33693">
    <property type="entry name" value="TYPE-5 URACIL-DNA GLYCOSYLASE"/>
    <property type="match status" value="1"/>
</dbReference>
<evidence type="ECO:0000256" key="5">
    <source>
        <dbReference type="ARBA" id="ARBA00022485"/>
    </source>
</evidence>
<keyword evidence="9" id="KW-0408">Iron</keyword>
<accession>A0A1G2FSW6</accession>
<evidence type="ECO:0000259" key="12">
    <source>
        <dbReference type="SMART" id="SM00986"/>
    </source>
</evidence>
<evidence type="ECO:0000256" key="9">
    <source>
        <dbReference type="ARBA" id="ARBA00023004"/>
    </source>
</evidence>
<evidence type="ECO:0000256" key="11">
    <source>
        <dbReference type="ARBA" id="ARBA00023204"/>
    </source>
</evidence>
<dbReference type="InterPro" id="IPR036895">
    <property type="entry name" value="Uracil-DNA_glycosylase-like_sf"/>
</dbReference>